<evidence type="ECO:0000313" key="3">
    <source>
        <dbReference type="Proteomes" id="UP000477750"/>
    </source>
</evidence>
<comment type="caution">
    <text evidence="2">The sequence shown here is derived from an EMBL/GenBank/DDBJ whole genome shotgun (WGS) entry which is preliminary data.</text>
</comment>
<organism evidence="2 3">
    <name type="scientific">Glycomyces albidus</name>
    <dbReference type="NCBI Taxonomy" id="2656774"/>
    <lineage>
        <taxon>Bacteria</taxon>
        <taxon>Bacillati</taxon>
        <taxon>Actinomycetota</taxon>
        <taxon>Actinomycetes</taxon>
        <taxon>Glycomycetales</taxon>
        <taxon>Glycomycetaceae</taxon>
        <taxon>Glycomyces</taxon>
    </lineage>
</organism>
<dbReference type="InterPro" id="IPR043519">
    <property type="entry name" value="NT_sf"/>
</dbReference>
<proteinExistence type="predicted"/>
<sequence length="350" mass="39291">MSSKWNVPENNRKTVDRAGKAFIDPTAEPAVRAEARVVINNWRSSHSFPLNTLVMTLRKHARVIDPNALVARRIKRLPSIRLKLELHQNMKLTQMQDLGGARAVLPSVPEVRLLEQKFLKLRLKHKLITHDDYIAKPKPSGYRGVHLVYKFQSDQKTEYNNLRIELQMRSRLMHAWATAVETVGTFTKHSLKSSLGPDEFLRFFALMSAAIAEEEGGAFPPGVPDDIGSVYAEIRELADKLKIIERLEAYRAGLHLTGAATEVGKFYLLQLDISESILEITTFRNLAEATAAFDAAEAATGSDNIQVVMRDVVLVKVDSVAGLRAAYPNYFLDTSEFLKRVRAIVGNDRT</sequence>
<dbReference type="AlphaFoldDB" id="A0A6L5GG50"/>
<dbReference type="EMBL" id="WIAO01000053">
    <property type="protein sequence ID" value="MQM28714.1"/>
    <property type="molecule type" value="Genomic_DNA"/>
</dbReference>
<evidence type="ECO:0000313" key="2">
    <source>
        <dbReference type="EMBL" id="MQM28714.1"/>
    </source>
</evidence>
<dbReference type="SUPFAM" id="SSF81301">
    <property type="entry name" value="Nucleotidyltransferase"/>
    <property type="match status" value="1"/>
</dbReference>
<gene>
    <name evidence="2" type="ORF">GFD30_24595</name>
</gene>
<dbReference type="Pfam" id="PF04607">
    <property type="entry name" value="RelA_SpoT"/>
    <property type="match status" value="1"/>
</dbReference>
<dbReference type="PANTHER" id="PTHR47837:SF1">
    <property type="entry name" value="GTP PYROPHOSPHOKINASE YJBM"/>
    <property type="match status" value="1"/>
</dbReference>
<dbReference type="PANTHER" id="PTHR47837">
    <property type="entry name" value="GTP PYROPHOSPHOKINASE YJBM"/>
    <property type="match status" value="1"/>
</dbReference>
<dbReference type="InterPro" id="IPR007685">
    <property type="entry name" value="RelA_SpoT"/>
</dbReference>
<feature type="domain" description="RelA/SpoT" evidence="1">
    <location>
        <begin position="72"/>
        <end position="191"/>
    </location>
</feature>
<protein>
    <submittedName>
        <fullName evidence="2">(P)ppGpp synthetase</fullName>
    </submittedName>
</protein>
<evidence type="ECO:0000259" key="1">
    <source>
        <dbReference type="SMART" id="SM00954"/>
    </source>
</evidence>
<dbReference type="CDD" id="cd05399">
    <property type="entry name" value="NT_Rel-Spo_like"/>
    <property type="match status" value="1"/>
</dbReference>
<dbReference type="GO" id="GO:0015969">
    <property type="term" value="P:guanosine tetraphosphate metabolic process"/>
    <property type="evidence" value="ECO:0007669"/>
    <property type="project" value="InterPro"/>
</dbReference>
<name>A0A6L5GG50_9ACTN</name>
<dbReference type="RefSeq" id="WP_153027802.1">
    <property type="nucleotide sequence ID" value="NZ_WIAO01000053.1"/>
</dbReference>
<dbReference type="InterPro" id="IPR052366">
    <property type="entry name" value="GTP_Pyrophosphokinase"/>
</dbReference>
<accession>A0A6L5GG50</accession>
<dbReference type="Gene3D" id="3.30.460.10">
    <property type="entry name" value="Beta Polymerase, domain 2"/>
    <property type="match status" value="1"/>
</dbReference>
<dbReference type="SMART" id="SM00954">
    <property type="entry name" value="RelA_SpoT"/>
    <property type="match status" value="1"/>
</dbReference>
<reference evidence="2 3" key="1">
    <citation type="submission" date="2019-10" db="EMBL/GenBank/DDBJ databases">
        <title>Glycomyces albidus sp. nov., a novel actinomycete isolated from rhizosphere soil of wheat (Triticum aestivum L.).</title>
        <authorList>
            <person name="Qian L."/>
        </authorList>
    </citation>
    <scope>NUCLEOTIDE SEQUENCE [LARGE SCALE GENOMIC DNA]</scope>
    <source>
        <strain evidence="2 3">NEAU-7082</strain>
    </source>
</reference>
<dbReference type="Proteomes" id="UP000477750">
    <property type="component" value="Unassembled WGS sequence"/>
</dbReference>
<keyword evidence="3" id="KW-1185">Reference proteome</keyword>